<reference evidence="2" key="3">
    <citation type="submission" date="2016-06" db="UniProtKB">
        <authorList>
            <consortium name="WormBaseParasite"/>
        </authorList>
    </citation>
    <scope>IDENTIFICATION</scope>
</reference>
<organism evidence="1 2">
    <name type="scientific">Globodera pallida</name>
    <name type="common">Potato cyst nematode worm</name>
    <name type="synonym">Heterodera pallida</name>
    <dbReference type="NCBI Taxonomy" id="36090"/>
    <lineage>
        <taxon>Eukaryota</taxon>
        <taxon>Metazoa</taxon>
        <taxon>Ecdysozoa</taxon>
        <taxon>Nematoda</taxon>
        <taxon>Chromadorea</taxon>
        <taxon>Rhabditida</taxon>
        <taxon>Tylenchina</taxon>
        <taxon>Tylenchomorpha</taxon>
        <taxon>Tylenchoidea</taxon>
        <taxon>Heteroderidae</taxon>
        <taxon>Heteroderinae</taxon>
        <taxon>Globodera</taxon>
    </lineage>
</organism>
<dbReference type="Proteomes" id="UP000050741">
    <property type="component" value="Unassembled WGS sequence"/>
</dbReference>
<protein>
    <submittedName>
        <fullName evidence="2">F-box domain-containing protein</fullName>
    </submittedName>
</protein>
<sequence length="329" mass="37414">MSDDPKNAEKQLQEIPICADLLFEIFEFCDAFELGLKMALLTNRLDRLVDAHFNSKEWSLGKLEIRRRATDGNGAEIVKCIGPGVERRLPILQEPLHDKVVGLESLKISYIDQSAIKFLELLRPLFDSNWTALYIRTPVLERRSWEIILTKIWPLFNDNIVGLFASQLDRLRRFSPTVLVDCPKLRLISSNGDAFPAFPADDSSGASSQQAVAKWLHTPRGDGRMKVLRCPYSERIERLKMEFVNSSVPVTFVFTIPNCSAYAIVPFELRNNLTGELLKLRHVEEADEWLLVRCPIERDEGKWPTFCEAGETTTICLDFNVKDGDIGEG</sequence>
<evidence type="ECO:0000313" key="1">
    <source>
        <dbReference type="Proteomes" id="UP000050741"/>
    </source>
</evidence>
<accession>A0A183CF32</accession>
<evidence type="ECO:0000313" key="2">
    <source>
        <dbReference type="WBParaSite" id="GPLIN_001148700"/>
    </source>
</evidence>
<reference evidence="1" key="2">
    <citation type="submission" date="2014-05" db="EMBL/GenBank/DDBJ databases">
        <title>The genome and life-stage specific transcriptomes of Globodera pallida elucidate key aspects of plant parasitism by a cyst nematode.</title>
        <authorList>
            <person name="Cotton J.A."/>
            <person name="Lilley C.J."/>
            <person name="Jones L.M."/>
            <person name="Kikuchi T."/>
            <person name="Reid A.J."/>
            <person name="Thorpe P."/>
            <person name="Tsai I.J."/>
            <person name="Beasley H."/>
            <person name="Blok V."/>
            <person name="Cock P.J.A."/>
            <person name="Van den Akker S.E."/>
            <person name="Holroyd N."/>
            <person name="Hunt M."/>
            <person name="Mantelin S."/>
            <person name="Naghra H."/>
            <person name="Pain A."/>
            <person name="Palomares-Rius J.E."/>
            <person name="Zarowiecki M."/>
            <person name="Berriman M."/>
            <person name="Jones J.T."/>
            <person name="Urwin P.E."/>
        </authorList>
    </citation>
    <scope>NUCLEOTIDE SEQUENCE [LARGE SCALE GENOMIC DNA]</scope>
    <source>
        <strain evidence="1">Lindley</strain>
    </source>
</reference>
<dbReference type="AlphaFoldDB" id="A0A183CF32"/>
<dbReference type="WBParaSite" id="GPLIN_001148700">
    <property type="protein sequence ID" value="GPLIN_001148700"/>
    <property type="gene ID" value="GPLIN_001148700"/>
</dbReference>
<keyword evidence="1" id="KW-1185">Reference proteome</keyword>
<name>A0A183CF32_GLOPA</name>
<proteinExistence type="predicted"/>
<reference evidence="1" key="1">
    <citation type="submission" date="2013-12" db="EMBL/GenBank/DDBJ databases">
        <authorList>
            <person name="Aslett M."/>
        </authorList>
    </citation>
    <scope>NUCLEOTIDE SEQUENCE [LARGE SCALE GENOMIC DNA]</scope>
    <source>
        <strain evidence="1">Lindley</strain>
    </source>
</reference>